<evidence type="ECO:0000313" key="3">
    <source>
        <dbReference type="Proteomes" id="UP001222027"/>
    </source>
</evidence>
<feature type="region of interest" description="Disordered" evidence="1">
    <location>
        <begin position="73"/>
        <end position="102"/>
    </location>
</feature>
<evidence type="ECO:0000313" key="2">
    <source>
        <dbReference type="EMBL" id="KAJ8512284.1"/>
    </source>
</evidence>
<reference evidence="2 3" key="1">
    <citation type="submission" date="2022-12" db="EMBL/GenBank/DDBJ databases">
        <title>Chromosome-scale assembly of the Ensete ventricosum genome.</title>
        <authorList>
            <person name="Dussert Y."/>
            <person name="Stocks J."/>
            <person name="Wendawek A."/>
            <person name="Woldeyes F."/>
            <person name="Nichols R.A."/>
            <person name="Borrell J.S."/>
        </authorList>
    </citation>
    <scope>NUCLEOTIDE SEQUENCE [LARGE SCALE GENOMIC DNA]</scope>
    <source>
        <strain evidence="3">cv. Maze</strain>
        <tissue evidence="2">Seeds</tissue>
    </source>
</reference>
<proteinExistence type="predicted"/>
<keyword evidence="3" id="KW-1185">Reference proteome</keyword>
<evidence type="ECO:0000256" key="1">
    <source>
        <dbReference type="SAM" id="MobiDB-lite"/>
    </source>
</evidence>
<protein>
    <submittedName>
        <fullName evidence="2">Uncharacterized protein</fullName>
    </submittedName>
</protein>
<feature type="compositionally biased region" description="Basic and acidic residues" evidence="1">
    <location>
        <begin position="87"/>
        <end position="96"/>
    </location>
</feature>
<dbReference type="Proteomes" id="UP001222027">
    <property type="component" value="Unassembled WGS sequence"/>
</dbReference>
<comment type="caution">
    <text evidence="2">The sequence shown here is derived from an EMBL/GenBank/DDBJ whole genome shotgun (WGS) entry which is preliminary data.</text>
</comment>
<organism evidence="2 3">
    <name type="scientific">Ensete ventricosum</name>
    <name type="common">Abyssinian banana</name>
    <name type="synonym">Musa ensete</name>
    <dbReference type="NCBI Taxonomy" id="4639"/>
    <lineage>
        <taxon>Eukaryota</taxon>
        <taxon>Viridiplantae</taxon>
        <taxon>Streptophyta</taxon>
        <taxon>Embryophyta</taxon>
        <taxon>Tracheophyta</taxon>
        <taxon>Spermatophyta</taxon>
        <taxon>Magnoliopsida</taxon>
        <taxon>Liliopsida</taxon>
        <taxon>Zingiberales</taxon>
        <taxon>Musaceae</taxon>
        <taxon>Ensete</taxon>
    </lineage>
</organism>
<dbReference type="EMBL" id="JAQQAF010000001">
    <property type="protein sequence ID" value="KAJ8512284.1"/>
    <property type="molecule type" value="Genomic_DNA"/>
</dbReference>
<dbReference type="AlphaFoldDB" id="A0AAV8RYR6"/>
<name>A0AAV8RYR6_ENSVE</name>
<gene>
    <name evidence="2" type="ORF">OPV22_002718</name>
</gene>
<sequence>MIGRSWGVAAVAEVQVECRAPLRHRGEQANLCHSLGAIDQTTGGGCWDHLFRVLTCLGEPIFPSFNAGVDREMLVPPPPPSISARSSSKEDKRKNDGNLFVNTPQLEWKRSVEI</sequence>
<accession>A0AAV8RYR6</accession>